<accession>A0ABR2FD09</accession>
<name>A0ABR2FD09_9ROSI</name>
<comment type="caution">
    <text evidence="1">The sequence shown here is derived from an EMBL/GenBank/DDBJ whole genome shotgun (WGS) entry which is preliminary data.</text>
</comment>
<keyword evidence="2" id="KW-1185">Reference proteome</keyword>
<organism evidence="1 2">
    <name type="scientific">Hibiscus sabdariffa</name>
    <name type="common">roselle</name>
    <dbReference type="NCBI Taxonomy" id="183260"/>
    <lineage>
        <taxon>Eukaryota</taxon>
        <taxon>Viridiplantae</taxon>
        <taxon>Streptophyta</taxon>
        <taxon>Embryophyta</taxon>
        <taxon>Tracheophyta</taxon>
        <taxon>Spermatophyta</taxon>
        <taxon>Magnoliopsida</taxon>
        <taxon>eudicotyledons</taxon>
        <taxon>Gunneridae</taxon>
        <taxon>Pentapetalae</taxon>
        <taxon>rosids</taxon>
        <taxon>malvids</taxon>
        <taxon>Malvales</taxon>
        <taxon>Malvaceae</taxon>
        <taxon>Malvoideae</taxon>
        <taxon>Hibiscus</taxon>
    </lineage>
</organism>
<dbReference type="EMBL" id="JBBPBM010000006">
    <property type="protein sequence ID" value="KAK8578780.1"/>
    <property type="molecule type" value="Genomic_DNA"/>
</dbReference>
<evidence type="ECO:0000313" key="1">
    <source>
        <dbReference type="EMBL" id="KAK8578780.1"/>
    </source>
</evidence>
<sequence length="124" mass="12880">MSGPQLGSGPARNWAHLSVERQAHSAYSLDLLGVGLTQDWACSNLGRSRPGELLGLHLGSVKRHGDGRDDDDEEGMVDVGVRLTAAARFGVNGVGGAGGAVVADDANWLLGKGEMVVDGYKARV</sequence>
<reference evidence="1 2" key="1">
    <citation type="journal article" date="2024" name="G3 (Bethesda)">
        <title>Genome assembly of Hibiscus sabdariffa L. provides insights into metabolisms of medicinal natural products.</title>
        <authorList>
            <person name="Kim T."/>
        </authorList>
    </citation>
    <scope>NUCLEOTIDE SEQUENCE [LARGE SCALE GENOMIC DNA]</scope>
    <source>
        <strain evidence="1">TK-2024</strain>
        <tissue evidence="1">Old leaves</tissue>
    </source>
</reference>
<protein>
    <submittedName>
        <fullName evidence="1">Uncharacterized protein</fullName>
    </submittedName>
</protein>
<gene>
    <name evidence="1" type="ORF">V6N12_069124</name>
</gene>
<dbReference type="Proteomes" id="UP001472677">
    <property type="component" value="Unassembled WGS sequence"/>
</dbReference>
<evidence type="ECO:0000313" key="2">
    <source>
        <dbReference type="Proteomes" id="UP001472677"/>
    </source>
</evidence>
<proteinExistence type="predicted"/>